<keyword evidence="3" id="KW-1185">Reference proteome</keyword>
<comment type="similarity">
    <text evidence="1">Belongs to the cytochrome P450 family.</text>
</comment>
<evidence type="ECO:0000313" key="2">
    <source>
        <dbReference type="EMBL" id="MCQ8769783.1"/>
    </source>
</evidence>
<dbReference type="Proteomes" id="UP001142374">
    <property type="component" value="Unassembled WGS sequence"/>
</dbReference>
<name>A0A9X2RKH6_9ACTN</name>
<dbReference type="EMBL" id="JANIID010000005">
    <property type="protein sequence ID" value="MCQ8769783.1"/>
    <property type="molecule type" value="Genomic_DNA"/>
</dbReference>
<dbReference type="Gene3D" id="1.10.630.10">
    <property type="entry name" value="Cytochrome P450"/>
    <property type="match status" value="1"/>
</dbReference>
<evidence type="ECO:0008006" key="4">
    <source>
        <dbReference type="Google" id="ProtNLM"/>
    </source>
</evidence>
<dbReference type="PANTHER" id="PTHR46696:SF6">
    <property type="entry name" value="P450, PUTATIVE (EUROFUNG)-RELATED"/>
    <property type="match status" value="1"/>
</dbReference>
<dbReference type="AlphaFoldDB" id="A0A9X2RKH6"/>
<reference evidence="2" key="1">
    <citation type="submission" date="2022-06" db="EMBL/GenBank/DDBJ databases">
        <title>WGS of actinobacteria.</title>
        <authorList>
            <person name="Thawai C."/>
        </authorList>
    </citation>
    <scope>NUCLEOTIDE SEQUENCE</scope>
    <source>
        <strain evidence="2">AA8</strain>
    </source>
</reference>
<dbReference type="RefSeq" id="WP_168095795.1">
    <property type="nucleotide sequence ID" value="NZ_JAATER010000490.1"/>
</dbReference>
<sequence length="149" mass="15920">MHDQRPLRAATWPMSRTCPFSPPPDYAGLREHPGLPGLTGPSGRTVFVAARHEDVRAVLGDARFSSDRASGGEGRRATVELCVLLVAAGLETTATMAALGVLTLLEHPGQLALITAVRRIPTLRLATPRDELRFVNGSAFSVSALPVTW</sequence>
<evidence type="ECO:0000256" key="1">
    <source>
        <dbReference type="ARBA" id="ARBA00010617"/>
    </source>
</evidence>
<dbReference type="GO" id="GO:0004497">
    <property type="term" value="F:monooxygenase activity"/>
    <property type="evidence" value="ECO:0007669"/>
    <property type="project" value="InterPro"/>
</dbReference>
<comment type="caution">
    <text evidence="2">The sequence shown here is derived from an EMBL/GenBank/DDBJ whole genome shotgun (WGS) entry which is preliminary data.</text>
</comment>
<dbReference type="GO" id="GO:0016705">
    <property type="term" value="F:oxidoreductase activity, acting on paired donors, with incorporation or reduction of molecular oxygen"/>
    <property type="evidence" value="ECO:0007669"/>
    <property type="project" value="InterPro"/>
</dbReference>
<dbReference type="PANTHER" id="PTHR46696">
    <property type="entry name" value="P450, PUTATIVE (EUROFUNG)-RELATED"/>
    <property type="match status" value="1"/>
</dbReference>
<protein>
    <recommendedName>
        <fullName evidence="4">Cytochrome P450</fullName>
    </recommendedName>
</protein>
<dbReference type="GO" id="GO:0005506">
    <property type="term" value="F:iron ion binding"/>
    <property type="evidence" value="ECO:0007669"/>
    <property type="project" value="InterPro"/>
</dbReference>
<dbReference type="GO" id="GO:0020037">
    <property type="term" value="F:heme binding"/>
    <property type="evidence" value="ECO:0007669"/>
    <property type="project" value="InterPro"/>
</dbReference>
<dbReference type="InterPro" id="IPR036396">
    <property type="entry name" value="Cyt_P450_sf"/>
</dbReference>
<proteinExistence type="inferred from homology"/>
<dbReference type="SUPFAM" id="SSF48264">
    <property type="entry name" value="Cytochrome P450"/>
    <property type="match status" value="1"/>
</dbReference>
<evidence type="ECO:0000313" key="3">
    <source>
        <dbReference type="Proteomes" id="UP001142374"/>
    </source>
</evidence>
<accession>A0A9X2RKH6</accession>
<organism evidence="2 3">
    <name type="scientific">Streptomyces telluris</name>
    <dbReference type="NCBI Taxonomy" id="2720021"/>
    <lineage>
        <taxon>Bacteria</taxon>
        <taxon>Bacillati</taxon>
        <taxon>Actinomycetota</taxon>
        <taxon>Actinomycetes</taxon>
        <taxon>Kitasatosporales</taxon>
        <taxon>Streptomycetaceae</taxon>
        <taxon>Streptomyces</taxon>
    </lineage>
</organism>
<gene>
    <name evidence="2" type="ORF">NQU55_08300</name>
</gene>